<evidence type="ECO:0000256" key="4">
    <source>
        <dbReference type="ARBA" id="ARBA00023134"/>
    </source>
</evidence>
<dbReference type="AlphaFoldDB" id="A0A222MXL1"/>
<evidence type="ECO:0000256" key="3">
    <source>
        <dbReference type="ARBA" id="ARBA00022801"/>
    </source>
</evidence>
<reference evidence="7 8" key="1">
    <citation type="submission" date="2017-07" db="EMBL/GenBank/DDBJ databases">
        <title>Analysis of two Campylobacter avium genomes and identification of a novel hippuricase gene.</title>
        <authorList>
            <person name="Miller W.G."/>
            <person name="Chapman M.H."/>
            <person name="Yee E."/>
            <person name="Revez J."/>
            <person name="Bono J.L."/>
            <person name="Rossi M."/>
        </authorList>
    </citation>
    <scope>NUCLEOTIDE SEQUENCE [LARGE SCALE GENOMIC DNA]</scope>
    <source>
        <strain evidence="7 8">LMG 24591</strain>
    </source>
</reference>
<organism evidence="7 8">
    <name type="scientific">Campylobacter avium LMG 24591</name>
    <dbReference type="NCBI Taxonomy" id="522484"/>
    <lineage>
        <taxon>Bacteria</taxon>
        <taxon>Pseudomonadati</taxon>
        <taxon>Campylobacterota</taxon>
        <taxon>Epsilonproteobacteria</taxon>
        <taxon>Campylobacterales</taxon>
        <taxon>Campylobacteraceae</taxon>
        <taxon>Campylobacter</taxon>
    </lineage>
</organism>
<dbReference type="EMBL" id="CP022347">
    <property type="protein sequence ID" value="ASQ30571.1"/>
    <property type="molecule type" value="Genomic_DNA"/>
</dbReference>
<evidence type="ECO:0000259" key="6">
    <source>
        <dbReference type="Pfam" id="PF00350"/>
    </source>
</evidence>
<dbReference type="KEGG" id="cavi:CAV_0910"/>
<sequence>MRIETVVSFISSYNQRYNQSFDDSLQGQLQAIFTRLNEPFMHLSSAFKKELDLLLASLSQNIKVGVVGQFSSGKSSLLNLILQRDILSTGLVPVTFKPTFLRYADTYCLRVEYMDGSDELLNIDEIHKFTDQRLSDTKEAKSLHVFAPIKLLKKLTLVDTPGLNANELDSLSTFDELSSFHALIWLSLIDNAGKKSEEDSIKANLELFSDKSICVLNQKDRLNDEDLQRIMHYSKEVFSKYFSQIIAISCKEAKDKSTYEKSNFKALLDFLENLDERSLKKSYIKTRLNKLLQILDEQFVFLDNIYDSLELILSDFESFLSSNHKHLEEKISILNQQILLNLKTVAEKISKQILANIKEKKAYYYKEKSSLLHKNCFAKHEYNLAFISSDDAFLAMFYNSDVLSKEFKKMKKAINDDFNRCKDEFNQIFSFLDEKLLLFSSRYTNIQPNSILQSDAIFSTLQSFASSLNQLFAKDFKDELFKGLLELDLFFEKLNLKAFANYENATKLSLAFFSRKINASKSLYELDSTEFSLYYPSLNEIYERVLTELNVHEFETLLINKPVMLKIYKEYIQNFKALILQKLDIIKDKKAENSKRKQWLLSVRNDFGSLL</sequence>
<dbReference type="RefSeq" id="WP_094325326.1">
    <property type="nucleotide sequence ID" value="NZ_CP022347.1"/>
</dbReference>
<comment type="subcellular location">
    <subcellularLocation>
        <location evidence="1">Membrane</location>
    </subcellularLocation>
</comment>
<gene>
    <name evidence="7" type="ORF">CAV_0910</name>
</gene>
<keyword evidence="2" id="KW-0547">Nucleotide-binding</keyword>
<keyword evidence="4" id="KW-0342">GTP-binding</keyword>
<dbReference type="InterPro" id="IPR045063">
    <property type="entry name" value="Dynamin_N"/>
</dbReference>
<evidence type="ECO:0000256" key="2">
    <source>
        <dbReference type="ARBA" id="ARBA00022741"/>
    </source>
</evidence>
<dbReference type="Proteomes" id="UP000201169">
    <property type="component" value="Chromosome"/>
</dbReference>
<protein>
    <submittedName>
        <fullName evidence="7">GTP-binding protein (Dynamin domain)</fullName>
    </submittedName>
</protein>
<dbReference type="InterPro" id="IPR027417">
    <property type="entry name" value="P-loop_NTPase"/>
</dbReference>
<dbReference type="PANTHER" id="PTHR10465:SF0">
    <property type="entry name" value="SARCALUMENIN"/>
    <property type="match status" value="1"/>
</dbReference>
<feature type="domain" description="Dynamin N-terminal" evidence="6">
    <location>
        <begin position="64"/>
        <end position="218"/>
    </location>
</feature>
<dbReference type="SUPFAM" id="SSF52540">
    <property type="entry name" value="P-loop containing nucleoside triphosphate hydrolases"/>
    <property type="match status" value="1"/>
</dbReference>
<dbReference type="GO" id="GO:0003924">
    <property type="term" value="F:GTPase activity"/>
    <property type="evidence" value="ECO:0007669"/>
    <property type="project" value="InterPro"/>
</dbReference>
<dbReference type="GO" id="GO:0005525">
    <property type="term" value="F:GTP binding"/>
    <property type="evidence" value="ECO:0007669"/>
    <property type="project" value="UniProtKB-KW"/>
</dbReference>
<evidence type="ECO:0000313" key="7">
    <source>
        <dbReference type="EMBL" id="ASQ30571.1"/>
    </source>
</evidence>
<accession>A0A222MXL1</accession>
<name>A0A222MXL1_9BACT</name>
<proteinExistence type="predicted"/>
<keyword evidence="5" id="KW-0472">Membrane</keyword>
<keyword evidence="3" id="KW-0378">Hydrolase</keyword>
<dbReference type="InterPro" id="IPR027094">
    <property type="entry name" value="Mitofusin_fam"/>
</dbReference>
<evidence type="ECO:0000256" key="5">
    <source>
        <dbReference type="ARBA" id="ARBA00023136"/>
    </source>
</evidence>
<dbReference type="Pfam" id="PF00350">
    <property type="entry name" value="Dynamin_N"/>
    <property type="match status" value="1"/>
</dbReference>
<dbReference type="GO" id="GO:0016020">
    <property type="term" value="C:membrane"/>
    <property type="evidence" value="ECO:0007669"/>
    <property type="project" value="UniProtKB-SubCell"/>
</dbReference>
<evidence type="ECO:0000313" key="8">
    <source>
        <dbReference type="Proteomes" id="UP000201169"/>
    </source>
</evidence>
<dbReference type="GO" id="GO:0008053">
    <property type="term" value="P:mitochondrial fusion"/>
    <property type="evidence" value="ECO:0007669"/>
    <property type="project" value="TreeGrafter"/>
</dbReference>
<dbReference type="Gene3D" id="3.40.50.300">
    <property type="entry name" value="P-loop containing nucleotide triphosphate hydrolases"/>
    <property type="match status" value="1"/>
</dbReference>
<dbReference type="PANTHER" id="PTHR10465">
    <property type="entry name" value="TRANSMEMBRANE GTPASE FZO1"/>
    <property type="match status" value="1"/>
</dbReference>
<dbReference type="OrthoDB" id="9802035at2"/>
<keyword evidence="8" id="KW-1185">Reference proteome</keyword>
<evidence type="ECO:0000256" key="1">
    <source>
        <dbReference type="ARBA" id="ARBA00004370"/>
    </source>
</evidence>